<dbReference type="Proteomes" id="UP001153620">
    <property type="component" value="Chromosome 3"/>
</dbReference>
<keyword evidence="3 7" id="KW-0732">Signal</keyword>
<dbReference type="PANTHER" id="PTHR11010">
    <property type="entry name" value="PROTEASE S28 PRO-X CARBOXYPEPTIDASE-RELATED"/>
    <property type="match status" value="1"/>
</dbReference>
<evidence type="ECO:0000313" key="9">
    <source>
        <dbReference type="Proteomes" id="UP001153620"/>
    </source>
</evidence>
<dbReference type="Pfam" id="PF05577">
    <property type="entry name" value="Peptidase_S28"/>
    <property type="match status" value="1"/>
</dbReference>
<dbReference type="GO" id="GO:0070008">
    <property type="term" value="F:serine-type exopeptidase activity"/>
    <property type="evidence" value="ECO:0007669"/>
    <property type="project" value="InterPro"/>
</dbReference>
<evidence type="ECO:0000256" key="7">
    <source>
        <dbReference type="SAM" id="SignalP"/>
    </source>
</evidence>
<evidence type="ECO:0000256" key="2">
    <source>
        <dbReference type="ARBA" id="ARBA00022670"/>
    </source>
</evidence>
<dbReference type="SUPFAM" id="SSF53474">
    <property type="entry name" value="alpha/beta-Hydrolases"/>
    <property type="match status" value="1"/>
</dbReference>
<sequence length="498" mass="57333">MWKVIFLIFFANIASLYGDQHSHDIRTRFINQPLDHFNPFNRRNFDQRYIQNTEFFHDGGPIYIYLTVGEEYFGVYDTFIKSGLVYEIAEETNGLLFALEHRYFGLSRPTEDTTFDNLQWLNIHQALADIARFIAFVKENTYGAENSRVILWGRGYGGSLAIWSRLKYPNLVDGAWGSSSPLNAVLEHSQTLVNAFTTINNIGGPECGSTIQEAFQILDEAFMTGNTSFIVERLRLCEELDSSNIYDLARIDYSIATDSYRFIQNARYPEIDEKCRIITGADTPDNPPIDALDGFARWYIDDLNRHRDCFDYRNDVVVAMYSDPEWDSVSTIDGRRQKLWLQCTQLGGFPITNEGTEHPYGRRFEIRFFRRWCADAFANENFIDRWFMDDLIGQTNQHFGGLNPKIYRILLTHGEMDPLRTLSALTDLNSQAKVHVINMESFSRDMGSPSEVQDYPHLLEVKGIIRDEILGFIRAADEDQPTTPPPNETPPPIEPGSY</sequence>
<evidence type="ECO:0008006" key="10">
    <source>
        <dbReference type="Google" id="ProtNLM"/>
    </source>
</evidence>
<protein>
    <recommendedName>
        <fullName evidence="10">Prolylcarboxypeptidase</fullName>
    </recommendedName>
</protein>
<reference evidence="8" key="1">
    <citation type="submission" date="2022-01" db="EMBL/GenBank/DDBJ databases">
        <authorList>
            <person name="King R."/>
        </authorList>
    </citation>
    <scope>NUCLEOTIDE SEQUENCE</scope>
</reference>
<feature type="signal peptide" evidence="7">
    <location>
        <begin position="1"/>
        <end position="18"/>
    </location>
</feature>
<feature type="region of interest" description="Disordered" evidence="6">
    <location>
        <begin position="475"/>
        <end position="498"/>
    </location>
</feature>
<evidence type="ECO:0000256" key="1">
    <source>
        <dbReference type="ARBA" id="ARBA00011079"/>
    </source>
</evidence>
<dbReference type="GO" id="GO:0006508">
    <property type="term" value="P:proteolysis"/>
    <property type="evidence" value="ECO:0007669"/>
    <property type="project" value="UniProtKB-KW"/>
</dbReference>
<keyword evidence="4" id="KW-0378">Hydrolase</keyword>
<dbReference type="InterPro" id="IPR042269">
    <property type="entry name" value="Ser_carbopepase_S28_SKS"/>
</dbReference>
<dbReference type="Gene3D" id="3.40.50.1820">
    <property type="entry name" value="alpha/beta hydrolase"/>
    <property type="match status" value="1"/>
</dbReference>
<comment type="similarity">
    <text evidence="1">Belongs to the peptidase S28 family.</text>
</comment>
<proteinExistence type="inferred from homology"/>
<gene>
    <name evidence="8" type="ORF">CHIRRI_LOCUS9311</name>
</gene>
<organism evidence="8 9">
    <name type="scientific">Chironomus riparius</name>
    <dbReference type="NCBI Taxonomy" id="315576"/>
    <lineage>
        <taxon>Eukaryota</taxon>
        <taxon>Metazoa</taxon>
        <taxon>Ecdysozoa</taxon>
        <taxon>Arthropoda</taxon>
        <taxon>Hexapoda</taxon>
        <taxon>Insecta</taxon>
        <taxon>Pterygota</taxon>
        <taxon>Neoptera</taxon>
        <taxon>Endopterygota</taxon>
        <taxon>Diptera</taxon>
        <taxon>Nematocera</taxon>
        <taxon>Chironomoidea</taxon>
        <taxon>Chironomidae</taxon>
        <taxon>Chironominae</taxon>
        <taxon>Chironomus</taxon>
    </lineage>
</organism>
<dbReference type="OrthoDB" id="1735038at2759"/>
<evidence type="ECO:0000256" key="6">
    <source>
        <dbReference type="SAM" id="MobiDB-lite"/>
    </source>
</evidence>
<dbReference type="Gene3D" id="1.20.120.980">
    <property type="entry name" value="Serine carboxypeptidase S28, SKS domain"/>
    <property type="match status" value="1"/>
</dbReference>
<dbReference type="EMBL" id="OU895879">
    <property type="protein sequence ID" value="CAG9806455.1"/>
    <property type="molecule type" value="Genomic_DNA"/>
</dbReference>
<evidence type="ECO:0000256" key="5">
    <source>
        <dbReference type="ARBA" id="ARBA00023180"/>
    </source>
</evidence>
<reference evidence="8" key="2">
    <citation type="submission" date="2022-10" db="EMBL/GenBank/DDBJ databases">
        <authorList>
            <consortium name="ENA_rothamsted_submissions"/>
            <consortium name="culmorum"/>
            <person name="King R."/>
        </authorList>
    </citation>
    <scope>NUCLEOTIDE SEQUENCE</scope>
</reference>
<dbReference type="AlphaFoldDB" id="A0A9N9WUG0"/>
<dbReference type="PANTHER" id="PTHR11010:SF5">
    <property type="entry name" value="RE36938P-RELATED"/>
    <property type="match status" value="1"/>
</dbReference>
<dbReference type="GO" id="GO:0008239">
    <property type="term" value="F:dipeptidyl-peptidase activity"/>
    <property type="evidence" value="ECO:0007669"/>
    <property type="project" value="TreeGrafter"/>
</dbReference>
<evidence type="ECO:0000256" key="3">
    <source>
        <dbReference type="ARBA" id="ARBA00022729"/>
    </source>
</evidence>
<evidence type="ECO:0000313" key="8">
    <source>
        <dbReference type="EMBL" id="CAG9806455.1"/>
    </source>
</evidence>
<dbReference type="InterPro" id="IPR008758">
    <property type="entry name" value="Peptidase_S28"/>
</dbReference>
<keyword evidence="2" id="KW-0645">Protease</keyword>
<keyword evidence="5" id="KW-0325">Glycoprotein</keyword>
<name>A0A9N9WUG0_9DIPT</name>
<evidence type="ECO:0000256" key="4">
    <source>
        <dbReference type="ARBA" id="ARBA00022801"/>
    </source>
</evidence>
<keyword evidence="9" id="KW-1185">Reference proteome</keyword>
<feature type="chain" id="PRO_5040434796" description="Prolylcarboxypeptidase" evidence="7">
    <location>
        <begin position="19"/>
        <end position="498"/>
    </location>
</feature>
<feature type="compositionally biased region" description="Pro residues" evidence="6">
    <location>
        <begin position="482"/>
        <end position="498"/>
    </location>
</feature>
<accession>A0A9N9WUG0</accession>
<dbReference type="InterPro" id="IPR029058">
    <property type="entry name" value="AB_hydrolase_fold"/>
</dbReference>